<keyword evidence="2" id="KW-1185">Reference proteome</keyword>
<proteinExistence type="predicted"/>
<dbReference type="Pfam" id="PF03692">
    <property type="entry name" value="CxxCxxCC"/>
    <property type="match status" value="1"/>
</dbReference>
<protein>
    <submittedName>
        <fullName evidence="1">YkgJ family cysteine cluster protein</fullName>
    </submittedName>
</protein>
<dbReference type="RefSeq" id="WP_264516416.1">
    <property type="nucleotide sequence ID" value="NZ_JAPDDR010000019.1"/>
</dbReference>
<evidence type="ECO:0000313" key="1">
    <source>
        <dbReference type="EMBL" id="MCW1916809.1"/>
    </source>
</evidence>
<dbReference type="EMBL" id="JAPDDR010000019">
    <property type="protein sequence ID" value="MCW1916809.1"/>
    <property type="molecule type" value="Genomic_DNA"/>
</dbReference>
<gene>
    <name evidence="1" type="ORF">OJ996_24690</name>
</gene>
<dbReference type="Proteomes" id="UP001165653">
    <property type="component" value="Unassembled WGS sequence"/>
</dbReference>
<dbReference type="InterPro" id="IPR005358">
    <property type="entry name" value="Puta_zinc/iron-chelating_dom"/>
</dbReference>
<sequence>MKQPGPDLKAIAAEVRTIYREWEERPLDRGCTGRGDCCRFRMTGRTPFLTKGEALVAAVAWRAAGRSSVPETVDGACPFLKEGRCQIYEGRPFGCRTHFCDAAGGPASRKDVRDLIQRLEDIDFRLGGRGGVNLPAAVAAAMSGEKRR</sequence>
<comment type="caution">
    <text evidence="1">The sequence shown here is derived from an EMBL/GenBank/DDBJ whole genome shotgun (WGS) entry which is preliminary data.</text>
</comment>
<reference evidence="1" key="1">
    <citation type="submission" date="2022-10" db="EMBL/GenBank/DDBJ databases">
        <title>Luteolibacter sp. GHJ8, whole genome shotgun sequencing project.</title>
        <authorList>
            <person name="Zhao G."/>
            <person name="Shen L."/>
        </authorList>
    </citation>
    <scope>NUCLEOTIDE SEQUENCE</scope>
    <source>
        <strain evidence="1">GHJ8</strain>
    </source>
</reference>
<name>A0ABT3GB28_9BACT</name>
<accession>A0ABT3GB28</accession>
<evidence type="ECO:0000313" key="2">
    <source>
        <dbReference type="Proteomes" id="UP001165653"/>
    </source>
</evidence>
<organism evidence="1 2">
    <name type="scientific">Luteolibacter rhizosphaerae</name>
    <dbReference type="NCBI Taxonomy" id="2989719"/>
    <lineage>
        <taxon>Bacteria</taxon>
        <taxon>Pseudomonadati</taxon>
        <taxon>Verrucomicrobiota</taxon>
        <taxon>Verrucomicrobiia</taxon>
        <taxon>Verrucomicrobiales</taxon>
        <taxon>Verrucomicrobiaceae</taxon>
        <taxon>Luteolibacter</taxon>
    </lineage>
</organism>